<dbReference type="AlphaFoldDB" id="A0A0S4M3I7"/>
<dbReference type="EMBL" id="LN906597">
    <property type="protein sequence ID" value="CUT17792.1"/>
    <property type="molecule type" value="Genomic_DNA"/>
</dbReference>
<sequence length="447" mass="50610">MLGDVVGLMLFLIRKLVSAVKITLSINKHQSIFHAVSMMRECQKTFETIRYINPKKGVFIGLTTHNDPLFWPLEQLQKNHIAFIGESGCGKTMAATSIIAQCTKNFNECSIIFDPKRDLQMINTLYDYLEENNKFHILDLSPQAPPQINPFQDALPADIEMMLISAFQLHNSGNAGVDFYRGEDRDAARLSSNIIYQNKMCFPEFLKQAGNIKEIYKKHAFWRECQQLGFLPALQAHSGLSLADVIQPGHIIYVIGNTSQPRVQSAMRLVLQIIIQIIEKRDLRKCPSIGLFIDELRYVLSETMLTSLSTIRDKNVHLLLAFQDIGNLLESSSVNPKAVESIVMTNTSIKFIYRISHGHTLNTLEKISGYYYQKNTFKPHIHAGIISHLPKPQSKKNASVGLIFGDGPAYIIRCTPIKVLPQQFKILPKVHQYKPCEHGVTSPYDLI</sequence>
<dbReference type="RefSeq" id="WP_092343077.1">
    <property type="nucleotide sequence ID" value="NZ_FLSL01000088.1"/>
</dbReference>
<name>A0A0S4M3I7_9BURK</name>
<evidence type="ECO:0000313" key="1">
    <source>
        <dbReference type="EMBL" id="CUT17792.1"/>
    </source>
</evidence>
<dbReference type="OrthoDB" id="6512860at2"/>
<organism evidence="1 2">
    <name type="scientific">Candidatus Ichthyocystis hellenicum</name>
    <dbReference type="NCBI Taxonomy" id="1561003"/>
    <lineage>
        <taxon>Bacteria</taxon>
        <taxon>Pseudomonadati</taxon>
        <taxon>Pseudomonadota</taxon>
        <taxon>Betaproteobacteria</taxon>
        <taxon>Burkholderiales</taxon>
        <taxon>Candidatus Ichthyocystis</taxon>
    </lineage>
</organism>
<keyword evidence="2" id="KW-1185">Reference proteome</keyword>
<reference evidence="2" key="1">
    <citation type="submission" date="2015-11" db="EMBL/GenBank/DDBJ databases">
        <authorList>
            <person name="Seth-Smith H.M.B."/>
        </authorList>
    </citation>
    <scope>NUCLEOTIDE SEQUENCE [LARGE SCALE GENOMIC DNA]</scope>
    <source>
        <strain evidence="2">2013Ark11</strain>
    </source>
</reference>
<dbReference type="InterPro" id="IPR051162">
    <property type="entry name" value="T4SS_component"/>
</dbReference>
<dbReference type="PANTHER" id="PTHR30121">
    <property type="entry name" value="UNCHARACTERIZED PROTEIN YJGR-RELATED"/>
    <property type="match status" value="1"/>
</dbReference>
<dbReference type="PANTHER" id="PTHR30121:SF6">
    <property type="entry name" value="SLR6007 PROTEIN"/>
    <property type="match status" value="1"/>
</dbReference>
<evidence type="ECO:0008006" key="3">
    <source>
        <dbReference type="Google" id="ProtNLM"/>
    </source>
</evidence>
<protein>
    <recommendedName>
        <fullName evidence="3">Type IV secretion system coupling protein TraD DNA-binding domain-containing protein</fullName>
    </recommendedName>
</protein>
<evidence type="ECO:0000313" key="2">
    <source>
        <dbReference type="Proteomes" id="UP000198651"/>
    </source>
</evidence>
<proteinExistence type="predicted"/>
<dbReference type="Proteomes" id="UP000198651">
    <property type="component" value="Chromosome I"/>
</dbReference>
<accession>A0A0S4M3I7</accession>
<dbReference type="STRING" id="1561003.Ark11_0972"/>
<dbReference type="Gene3D" id="3.40.50.300">
    <property type="entry name" value="P-loop containing nucleotide triphosphate hydrolases"/>
    <property type="match status" value="2"/>
</dbReference>
<dbReference type="InterPro" id="IPR027417">
    <property type="entry name" value="P-loop_NTPase"/>
</dbReference>
<dbReference type="SUPFAM" id="SSF52540">
    <property type="entry name" value="P-loop containing nucleoside triphosphate hydrolases"/>
    <property type="match status" value="1"/>
</dbReference>
<gene>
    <name evidence="1" type="ORF">Ark11_0972</name>
</gene>